<feature type="binding site" evidence="16">
    <location>
        <position position="75"/>
    </location>
    <ligand>
        <name>Zn(2+)</name>
        <dbReference type="ChEBI" id="CHEBI:29105"/>
        <note>catalytic</note>
    </ligand>
</feature>
<keyword evidence="12" id="KW-0511">Multifunctional enzyme</keyword>
<keyword evidence="9 13" id="KW-0862">Zinc</keyword>
<sequence length="369" mass="40557">MRDEFYMARALELARLGCFTTTPNPNVGCVIVRDGEIVGEGYHRRAGEPHAEVHALRMAGDKARGATAYVTLEPCSHHGRTPPCCDALTAAGVSRVVAAMQDPNPQVAGRGLYRLQQAGIDVSHGLMMQEAEALNRGFLKRMRTGFPWVQLKLGASLDGRTAMASGESQWITSPEARRDVQRLRAQSSAILSTSATVLADNPSLTVRYDELDASTRSRYAAEDLRQPVRIIVDSQNRVTPQHRLIAQSGETWLARNEIDAQSWPDNVTQFSVPRHHNRIDLVSMFMLLGKKQINSVWVEAGAQFAGALLQAGVVDELIVYLAPKLLGEAGRGLCHLPGLERLADAPEFTFSDVRQVGPDVRLTLTPKYR</sequence>
<feature type="binding site" evidence="15">
    <location>
        <position position="234"/>
    </location>
    <ligand>
        <name>NADP(+)</name>
        <dbReference type="ChEBI" id="CHEBI:58349"/>
    </ligand>
</feature>
<evidence type="ECO:0000256" key="2">
    <source>
        <dbReference type="ARBA" id="ARBA00004882"/>
    </source>
</evidence>
<comment type="similarity">
    <text evidence="5 13">In the C-terminal section; belongs to the HTP reductase family.</text>
</comment>
<dbReference type="EC" id="1.1.1.193" evidence="13"/>
<reference evidence="18 19" key="1">
    <citation type="submission" date="2017-10" db="EMBL/GenBank/DDBJ databases">
        <title>Draft genome of two endophytic bacteria isolated from 'guarana' Paullinia cupana (Mart.) Ducke.</title>
        <authorList>
            <person name="Siqueira K.A."/>
            <person name="Liotti R.G."/>
            <person name="Mendes T.A."/>
            <person name="Soares M.A."/>
        </authorList>
    </citation>
    <scope>NUCLEOTIDE SEQUENCE [LARGE SCALE GENOMIC DNA]</scope>
    <source>
        <strain evidence="18 19">342</strain>
    </source>
</reference>
<feature type="binding site" evidence="15">
    <location>
        <position position="200"/>
    </location>
    <ligand>
        <name>NADP(+)</name>
        <dbReference type="ChEBI" id="CHEBI:58349"/>
    </ligand>
</feature>
<dbReference type="InterPro" id="IPR004794">
    <property type="entry name" value="Eubact_RibD"/>
</dbReference>
<evidence type="ECO:0000256" key="6">
    <source>
        <dbReference type="ARBA" id="ARBA00022619"/>
    </source>
</evidence>
<keyword evidence="7 13" id="KW-0479">Metal-binding</keyword>
<dbReference type="PANTHER" id="PTHR38011">
    <property type="entry name" value="DIHYDROFOLATE REDUCTASE FAMILY PROTEIN (AFU_ORTHOLOGUE AFUA_8G06820)"/>
    <property type="match status" value="1"/>
</dbReference>
<feature type="binding site" evidence="16">
    <location>
        <position position="50"/>
    </location>
    <ligand>
        <name>Zn(2+)</name>
        <dbReference type="ChEBI" id="CHEBI:29105"/>
        <note>catalytic</note>
    </ligand>
</feature>
<evidence type="ECO:0000256" key="9">
    <source>
        <dbReference type="ARBA" id="ARBA00022833"/>
    </source>
</evidence>
<evidence type="ECO:0000256" key="7">
    <source>
        <dbReference type="ARBA" id="ARBA00022723"/>
    </source>
</evidence>
<dbReference type="FunFam" id="3.40.140.10:FF:000025">
    <property type="entry name" value="Riboflavin biosynthesis protein RibD"/>
    <property type="match status" value="1"/>
</dbReference>
<comment type="pathway">
    <text evidence="3 13">Cofactor biosynthesis; riboflavin biosynthesis; 5-amino-6-(D-ribitylamino)uracil from GTP: step 3/4.</text>
</comment>
<name>A0A2S9IHC1_9GAMM</name>
<evidence type="ECO:0000256" key="11">
    <source>
        <dbReference type="ARBA" id="ARBA00023002"/>
    </source>
</evidence>
<dbReference type="GO" id="GO:0009231">
    <property type="term" value="P:riboflavin biosynthetic process"/>
    <property type="evidence" value="ECO:0007669"/>
    <property type="project" value="UniProtKB-UniPathway"/>
</dbReference>
<dbReference type="InterPro" id="IPR002734">
    <property type="entry name" value="RibDG_C"/>
</dbReference>
<dbReference type="Gene3D" id="3.40.140.10">
    <property type="entry name" value="Cytidine Deaminase, domain 2"/>
    <property type="match status" value="1"/>
</dbReference>
<dbReference type="CDD" id="cd01284">
    <property type="entry name" value="Riboflavin_deaminase-reductase"/>
    <property type="match status" value="1"/>
</dbReference>
<dbReference type="InterPro" id="IPR002125">
    <property type="entry name" value="CMP_dCMP_dom"/>
</dbReference>
<dbReference type="InterPro" id="IPR016192">
    <property type="entry name" value="APOBEC/CMP_deaminase_Zn-bd"/>
</dbReference>
<keyword evidence="6 13" id="KW-0686">Riboflavin biosynthesis</keyword>
<feature type="binding site" evidence="15">
    <location>
        <position position="204"/>
    </location>
    <ligand>
        <name>substrate</name>
    </ligand>
</feature>
<feature type="binding site" evidence="15">
    <location>
        <position position="170"/>
    </location>
    <ligand>
        <name>NADP(+)</name>
        <dbReference type="ChEBI" id="CHEBI:58349"/>
    </ligand>
</feature>
<comment type="catalytic activity">
    <reaction evidence="13">
        <text>5-amino-6-(5-phospho-D-ribitylamino)uracil + NADP(+) = 5-amino-6-(5-phospho-D-ribosylamino)uracil + NADPH + H(+)</text>
        <dbReference type="Rhea" id="RHEA:17845"/>
        <dbReference type="ChEBI" id="CHEBI:15378"/>
        <dbReference type="ChEBI" id="CHEBI:57783"/>
        <dbReference type="ChEBI" id="CHEBI:58349"/>
        <dbReference type="ChEBI" id="CHEBI:58421"/>
        <dbReference type="ChEBI" id="CHEBI:58453"/>
        <dbReference type="EC" id="1.1.1.193"/>
    </reaction>
</comment>
<dbReference type="EMBL" id="PDET01000001">
    <property type="protein sequence ID" value="PRD17174.1"/>
    <property type="molecule type" value="Genomic_DNA"/>
</dbReference>
<evidence type="ECO:0000256" key="8">
    <source>
        <dbReference type="ARBA" id="ARBA00022801"/>
    </source>
</evidence>
<comment type="function">
    <text evidence="1 13">Converts 2,5-diamino-6-(ribosylamino)-4(3h)-pyrimidinone 5'-phosphate into 5-amino-6-(ribosylamino)-2,4(1h,3h)-pyrimidinedione 5'-phosphate.</text>
</comment>
<dbReference type="Pfam" id="PF00383">
    <property type="entry name" value="dCMP_cyt_deam_1"/>
    <property type="match status" value="1"/>
</dbReference>
<dbReference type="PROSITE" id="PS51747">
    <property type="entry name" value="CYT_DCMP_DEAMINASES_2"/>
    <property type="match status" value="1"/>
</dbReference>
<evidence type="ECO:0000259" key="17">
    <source>
        <dbReference type="PROSITE" id="PS51747"/>
    </source>
</evidence>
<organism evidence="18 19">
    <name type="scientific">Pantoea coffeiphila</name>
    <dbReference type="NCBI Taxonomy" id="1465635"/>
    <lineage>
        <taxon>Bacteria</taxon>
        <taxon>Pseudomonadati</taxon>
        <taxon>Pseudomonadota</taxon>
        <taxon>Gammaproteobacteria</taxon>
        <taxon>Enterobacterales</taxon>
        <taxon>Erwiniaceae</taxon>
        <taxon>Pantoea</taxon>
    </lineage>
</organism>
<dbReference type="GO" id="GO:0050661">
    <property type="term" value="F:NADP binding"/>
    <property type="evidence" value="ECO:0007669"/>
    <property type="project" value="InterPro"/>
</dbReference>
<evidence type="ECO:0000313" key="18">
    <source>
        <dbReference type="EMBL" id="PRD17174.1"/>
    </source>
</evidence>
<dbReference type="GO" id="GO:0008835">
    <property type="term" value="F:diaminohydroxyphosphoribosylaminopyrimidine deaminase activity"/>
    <property type="evidence" value="ECO:0007669"/>
    <property type="project" value="UniProtKB-EC"/>
</dbReference>
<dbReference type="NCBIfam" id="TIGR00227">
    <property type="entry name" value="ribD_Cterm"/>
    <property type="match status" value="1"/>
</dbReference>
<evidence type="ECO:0000256" key="12">
    <source>
        <dbReference type="ARBA" id="ARBA00023268"/>
    </source>
</evidence>
<dbReference type="InterPro" id="IPR016193">
    <property type="entry name" value="Cytidine_deaminase-like"/>
</dbReference>
<keyword evidence="19" id="KW-1185">Reference proteome</keyword>
<keyword evidence="8 13" id="KW-0378">Hydrolase</keyword>
<dbReference type="GO" id="GO:0008270">
    <property type="term" value="F:zinc ion binding"/>
    <property type="evidence" value="ECO:0007669"/>
    <property type="project" value="InterPro"/>
</dbReference>
<comment type="pathway">
    <text evidence="2 13">Cofactor biosynthesis; riboflavin biosynthesis; 5-amino-6-(D-ribitylamino)uracil from GTP: step 2/4.</text>
</comment>
<feature type="binding site" evidence="15">
    <location>
        <position position="299"/>
    </location>
    <ligand>
        <name>substrate</name>
    </ligand>
</feature>
<evidence type="ECO:0000256" key="5">
    <source>
        <dbReference type="ARBA" id="ARBA00007417"/>
    </source>
</evidence>
<evidence type="ECO:0000256" key="3">
    <source>
        <dbReference type="ARBA" id="ARBA00004910"/>
    </source>
</evidence>
<dbReference type="UniPathway" id="UPA00275">
    <property type="reaction ID" value="UER00401"/>
</dbReference>
<dbReference type="NCBIfam" id="TIGR00326">
    <property type="entry name" value="eubact_ribD"/>
    <property type="match status" value="1"/>
</dbReference>
<dbReference type="NCBIfam" id="NF008052">
    <property type="entry name" value="PRK10786.1"/>
    <property type="match status" value="1"/>
</dbReference>
<dbReference type="Pfam" id="PF01872">
    <property type="entry name" value="RibD_C"/>
    <property type="match status" value="1"/>
</dbReference>
<evidence type="ECO:0000256" key="10">
    <source>
        <dbReference type="ARBA" id="ARBA00022857"/>
    </source>
</evidence>
<proteinExistence type="inferred from homology"/>
<accession>A0A2S9IHC1</accession>
<comment type="caution">
    <text evidence="18">The sequence shown here is derived from an EMBL/GenBank/DDBJ whole genome shotgun (WGS) entry which is preliminary data.</text>
</comment>
<evidence type="ECO:0000256" key="14">
    <source>
        <dbReference type="PIRSR" id="PIRSR006769-1"/>
    </source>
</evidence>
<dbReference type="GO" id="GO:0008703">
    <property type="term" value="F:5-amino-6-(5-phosphoribosylamino)uracil reductase activity"/>
    <property type="evidence" value="ECO:0007669"/>
    <property type="project" value="UniProtKB-EC"/>
</dbReference>
<feature type="binding site" evidence="15">
    <location>
        <position position="154"/>
    </location>
    <ligand>
        <name>NADP(+)</name>
        <dbReference type="ChEBI" id="CHEBI:58349"/>
    </ligand>
</feature>
<feature type="binding site" evidence="15">
    <location>
        <position position="168"/>
    </location>
    <ligand>
        <name>substrate</name>
    </ligand>
</feature>
<keyword evidence="10 13" id="KW-0521">NADP</keyword>
<evidence type="ECO:0000256" key="13">
    <source>
        <dbReference type="PIRNR" id="PIRNR006769"/>
    </source>
</evidence>
<dbReference type="SUPFAM" id="SSF53597">
    <property type="entry name" value="Dihydrofolate reductase-like"/>
    <property type="match status" value="1"/>
</dbReference>
<dbReference type="InterPro" id="IPR011549">
    <property type="entry name" value="RibD_C"/>
</dbReference>
<evidence type="ECO:0000256" key="1">
    <source>
        <dbReference type="ARBA" id="ARBA00002151"/>
    </source>
</evidence>
<feature type="domain" description="CMP/dCMP-type deaminase" evidence="17">
    <location>
        <begin position="1"/>
        <end position="123"/>
    </location>
</feature>
<dbReference type="SUPFAM" id="SSF53927">
    <property type="entry name" value="Cytidine deaminase-like"/>
    <property type="match status" value="1"/>
</dbReference>
<protein>
    <recommendedName>
        <fullName evidence="13">Riboflavin biosynthesis protein RibD</fullName>
    </recommendedName>
    <domain>
        <recommendedName>
            <fullName evidence="13">Diaminohydroxyphosphoribosylaminopyrimidine deaminase</fullName>
            <shortName evidence="13">DRAP deaminase</shortName>
            <ecNumber evidence="13">3.5.4.26</ecNumber>
        </recommendedName>
        <alternativeName>
            <fullName evidence="13">Riboflavin-specific deaminase</fullName>
        </alternativeName>
    </domain>
    <domain>
        <recommendedName>
            <fullName evidence="13">5-amino-6-(5-phosphoribosylamino)uracil reductase</fullName>
            <ecNumber evidence="13">1.1.1.193</ecNumber>
        </recommendedName>
        <alternativeName>
            <fullName evidence="13">HTP reductase</fullName>
        </alternativeName>
    </domain>
</protein>
<dbReference type="Proteomes" id="UP000239181">
    <property type="component" value="Unassembled WGS sequence"/>
</dbReference>
<gene>
    <name evidence="18" type="primary">ribD</name>
    <name evidence="18" type="ORF">CQW29_00630</name>
</gene>
<feature type="binding site" evidence="15">
    <location>
        <position position="184"/>
    </location>
    <ligand>
        <name>substrate</name>
    </ligand>
</feature>
<evidence type="ECO:0000256" key="15">
    <source>
        <dbReference type="PIRSR" id="PIRSR006769-2"/>
    </source>
</evidence>
<feature type="binding site" evidence="16">
    <location>
        <position position="84"/>
    </location>
    <ligand>
        <name>Zn(2+)</name>
        <dbReference type="ChEBI" id="CHEBI:29105"/>
        <note>catalytic</note>
    </ligand>
</feature>
<comment type="similarity">
    <text evidence="4 13">In the N-terminal section; belongs to the cytidine and deoxycytidylate deaminase family.</text>
</comment>
<evidence type="ECO:0000256" key="4">
    <source>
        <dbReference type="ARBA" id="ARBA00005259"/>
    </source>
</evidence>
<dbReference type="InterPro" id="IPR024072">
    <property type="entry name" value="DHFR-like_dom_sf"/>
</dbReference>
<dbReference type="Gene3D" id="3.40.430.10">
    <property type="entry name" value="Dihydrofolate Reductase, subunit A"/>
    <property type="match status" value="1"/>
</dbReference>
<feature type="binding site" evidence="15">
    <location>
        <begin position="301"/>
        <end position="307"/>
    </location>
    <ligand>
        <name>NADP(+)</name>
        <dbReference type="ChEBI" id="CHEBI:58349"/>
    </ligand>
</feature>
<dbReference type="InterPro" id="IPR050765">
    <property type="entry name" value="Riboflavin_Biosynth_HTPR"/>
</dbReference>
<feature type="binding site" evidence="15">
    <location>
        <position position="207"/>
    </location>
    <ligand>
        <name>substrate</name>
    </ligand>
</feature>
<feature type="active site" description="Proton donor" evidence="14">
    <location>
        <position position="52"/>
    </location>
</feature>
<dbReference type="RefSeq" id="WP_105590776.1">
    <property type="nucleotide sequence ID" value="NZ_PDET01000001.1"/>
</dbReference>
<dbReference type="PIRSF" id="PIRSF006769">
    <property type="entry name" value="RibD"/>
    <property type="match status" value="1"/>
</dbReference>
<comment type="cofactor">
    <cofactor evidence="13 16">
        <name>Zn(2+)</name>
        <dbReference type="ChEBI" id="CHEBI:29105"/>
    </cofactor>
    <text evidence="13 16">Binds 1 zinc ion.</text>
</comment>
<feature type="binding site" evidence="15">
    <location>
        <position position="196"/>
    </location>
    <ligand>
        <name>NADP(+)</name>
        <dbReference type="ChEBI" id="CHEBI:58349"/>
    </ligand>
</feature>
<dbReference type="AlphaFoldDB" id="A0A2S9IHC1"/>
<keyword evidence="11 13" id="KW-0560">Oxidoreductase</keyword>
<dbReference type="PROSITE" id="PS00903">
    <property type="entry name" value="CYT_DCMP_DEAMINASES_1"/>
    <property type="match status" value="1"/>
</dbReference>
<dbReference type="FunFam" id="3.40.430.10:FF:000006">
    <property type="entry name" value="Riboflavin biosynthesis protein RibD"/>
    <property type="match status" value="1"/>
</dbReference>
<comment type="catalytic activity">
    <reaction evidence="13">
        <text>2,5-diamino-6-hydroxy-4-(5-phosphoribosylamino)-pyrimidine + H2O + H(+) = 5-amino-6-(5-phospho-D-ribosylamino)uracil + NH4(+)</text>
        <dbReference type="Rhea" id="RHEA:21868"/>
        <dbReference type="ChEBI" id="CHEBI:15377"/>
        <dbReference type="ChEBI" id="CHEBI:15378"/>
        <dbReference type="ChEBI" id="CHEBI:28938"/>
        <dbReference type="ChEBI" id="CHEBI:58453"/>
        <dbReference type="ChEBI" id="CHEBI:58614"/>
        <dbReference type="EC" id="3.5.4.26"/>
    </reaction>
</comment>
<evidence type="ECO:0000256" key="16">
    <source>
        <dbReference type="PIRSR" id="PIRSR006769-3"/>
    </source>
</evidence>
<dbReference type="EC" id="3.5.4.26" evidence="13"/>
<dbReference type="PANTHER" id="PTHR38011:SF7">
    <property type="entry name" value="2,5-DIAMINO-6-RIBOSYLAMINO-4(3H)-PYRIMIDINONE 5'-PHOSPHATE REDUCTASE"/>
    <property type="match status" value="1"/>
</dbReference>
<dbReference type="OrthoDB" id="9800865at2"/>
<evidence type="ECO:0000313" key="19">
    <source>
        <dbReference type="Proteomes" id="UP000239181"/>
    </source>
</evidence>